<dbReference type="OMA" id="ACINESQ"/>
<dbReference type="Proteomes" id="UP000030686">
    <property type="component" value="Unassembled WGS sequence"/>
</dbReference>
<dbReference type="GO" id="GO:0016705">
    <property type="term" value="F:oxidoreductase activity, acting on paired donors, with incorporation or reduction of molecular oxygen"/>
    <property type="evidence" value="ECO:0007669"/>
    <property type="project" value="InterPro"/>
</dbReference>
<dbReference type="GO" id="GO:0004497">
    <property type="term" value="F:monooxygenase activity"/>
    <property type="evidence" value="ECO:0007669"/>
    <property type="project" value="UniProtKB-KW"/>
</dbReference>
<keyword evidence="3" id="KW-0349">Heme</keyword>
<accession>W6QG30</accession>
<organism evidence="8 9">
    <name type="scientific">Penicillium roqueforti (strain FM164)</name>
    <dbReference type="NCBI Taxonomy" id="1365484"/>
    <lineage>
        <taxon>Eukaryota</taxon>
        <taxon>Fungi</taxon>
        <taxon>Dikarya</taxon>
        <taxon>Ascomycota</taxon>
        <taxon>Pezizomycotina</taxon>
        <taxon>Eurotiomycetes</taxon>
        <taxon>Eurotiomycetidae</taxon>
        <taxon>Eurotiales</taxon>
        <taxon>Aspergillaceae</taxon>
        <taxon>Penicillium</taxon>
    </lineage>
</organism>
<proteinExistence type="inferred from homology"/>
<comment type="cofactor">
    <cofactor evidence="1">
        <name>heme</name>
        <dbReference type="ChEBI" id="CHEBI:30413"/>
    </cofactor>
</comment>
<evidence type="ECO:0000256" key="7">
    <source>
        <dbReference type="ARBA" id="ARBA00023033"/>
    </source>
</evidence>
<keyword evidence="5" id="KW-0560">Oxidoreductase</keyword>
<dbReference type="GO" id="GO:0043386">
    <property type="term" value="P:mycotoxin biosynthetic process"/>
    <property type="evidence" value="ECO:0007669"/>
    <property type="project" value="UniProtKB-ARBA"/>
</dbReference>
<evidence type="ECO:0000256" key="5">
    <source>
        <dbReference type="ARBA" id="ARBA00023002"/>
    </source>
</evidence>
<comment type="similarity">
    <text evidence="2">Belongs to the cytochrome P450 family.</text>
</comment>
<dbReference type="GO" id="GO:0005506">
    <property type="term" value="F:iron ion binding"/>
    <property type="evidence" value="ECO:0007669"/>
    <property type="project" value="InterPro"/>
</dbReference>
<dbReference type="PANTHER" id="PTHR24305:SF237">
    <property type="entry name" value="CYTOCHROME P450 MONOOXYGENASE ATNE-RELATED"/>
    <property type="match status" value="1"/>
</dbReference>
<evidence type="ECO:0000256" key="2">
    <source>
        <dbReference type="ARBA" id="ARBA00010617"/>
    </source>
</evidence>
<dbReference type="GO" id="GO:0020037">
    <property type="term" value="F:heme binding"/>
    <property type="evidence" value="ECO:0007669"/>
    <property type="project" value="InterPro"/>
</dbReference>
<dbReference type="Gene3D" id="1.10.630.10">
    <property type="entry name" value="Cytochrome P450"/>
    <property type="match status" value="1"/>
</dbReference>
<dbReference type="EMBL" id="HG792015">
    <property type="protein sequence ID" value="CDM28612.1"/>
    <property type="molecule type" value="Genomic_DNA"/>
</dbReference>
<dbReference type="OrthoDB" id="1470350at2759"/>
<dbReference type="PANTHER" id="PTHR24305">
    <property type="entry name" value="CYTOCHROME P450"/>
    <property type="match status" value="1"/>
</dbReference>
<dbReference type="SUPFAM" id="SSF48264">
    <property type="entry name" value="Cytochrome P450"/>
    <property type="match status" value="1"/>
</dbReference>
<evidence type="ECO:0000256" key="1">
    <source>
        <dbReference type="ARBA" id="ARBA00001971"/>
    </source>
</evidence>
<gene>
    <name evidence="8" type="ORF">PROQFM164_S01g002423</name>
</gene>
<reference evidence="8" key="1">
    <citation type="journal article" date="2014" name="Nat. Commun.">
        <title>Multiple recent horizontal transfers of a large genomic region in cheese making fungi.</title>
        <authorList>
            <person name="Cheeseman K."/>
            <person name="Ropars J."/>
            <person name="Renault P."/>
            <person name="Dupont J."/>
            <person name="Gouzy J."/>
            <person name="Branca A."/>
            <person name="Abraham A.L."/>
            <person name="Ceppi M."/>
            <person name="Conseiller E."/>
            <person name="Debuchy R."/>
            <person name="Malagnac F."/>
            <person name="Goarin A."/>
            <person name="Silar P."/>
            <person name="Lacoste S."/>
            <person name="Sallet E."/>
            <person name="Bensimon A."/>
            <person name="Giraud T."/>
            <person name="Brygoo Y."/>
        </authorList>
    </citation>
    <scope>NUCLEOTIDE SEQUENCE [LARGE SCALE GENOMIC DNA]</scope>
    <source>
        <strain evidence="8">FM164</strain>
    </source>
</reference>
<sequence length="311" mass="35528">MDIWRCHQKYGNHIRYAPDRLTFNTAQAVMDIYGIGSRVRKSKVYETLVHQAPNTLTLRDKKKHAQRRRIMSQGFSDAAIRSFEPRVLELVQRLCGILQGDLNSNDGKWSKGQDMAKWFDYLTFDIMSALVFSASYDTIRQEKFRPIINAIEESNVRVSVILQAPILTLFRLDKRLFSRSILWRNRFIKFIRRTVSERVKKSSLLKERDVFSYLKSAKDTVTAKTLRIDELGGEAATLIVAGSDTTATTLAATLFYISREPSVYERVTREVRSCFASAEEIHAGTQLNSCQYLRACIDEALRLSPPAGSAL</sequence>
<keyword evidence="6" id="KW-0408">Iron</keyword>
<dbReference type="STRING" id="1365484.W6QG30"/>
<evidence type="ECO:0000313" key="9">
    <source>
        <dbReference type="Proteomes" id="UP000030686"/>
    </source>
</evidence>
<dbReference type="Pfam" id="PF00067">
    <property type="entry name" value="p450"/>
    <property type="match status" value="1"/>
</dbReference>
<dbReference type="InterPro" id="IPR050121">
    <property type="entry name" value="Cytochrome_P450_monoxygenase"/>
</dbReference>
<protein>
    <submittedName>
        <fullName evidence="8">Cytochrome P450</fullName>
    </submittedName>
</protein>
<evidence type="ECO:0000256" key="4">
    <source>
        <dbReference type="ARBA" id="ARBA00022723"/>
    </source>
</evidence>
<dbReference type="InterPro" id="IPR036396">
    <property type="entry name" value="Cyt_P450_sf"/>
</dbReference>
<keyword evidence="4" id="KW-0479">Metal-binding</keyword>
<name>W6QG30_PENRF</name>
<evidence type="ECO:0000256" key="3">
    <source>
        <dbReference type="ARBA" id="ARBA00022617"/>
    </source>
</evidence>
<dbReference type="InterPro" id="IPR001128">
    <property type="entry name" value="Cyt_P450"/>
</dbReference>
<keyword evidence="9" id="KW-1185">Reference proteome</keyword>
<evidence type="ECO:0000313" key="8">
    <source>
        <dbReference type="EMBL" id="CDM28612.1"/>
    </source>
</evidence>
<dbReference type="AlphaFoldDB" id="W6QG30"/>
<evidence type="ECO:0000256" key="6">
    <source>
        <dbReference type="ARBA" id="ARBA00023004"/>
    </source>
</evidence>
<keyword evidence="7" id="KW-0503">Monooxygenase</keyword>